<comment type="caution">
    <text evidence="6">The sequence shown here is derived from an EMBL/GenBank/DDBJ whole genome shotgun (WGS) entry which is preliminary data.</text>
</comment>
<dbReference type="EMBL" id="BQNB010016519">
    <property type="protein sequence ID" value="GJT52691.1"/>
    <property type="molecule type" value="Genomic_DNA"/>
</dbReference>
<keyword evidence="6" id="KW-0548">Nucleotidyltransferase</keyword>
<keyword evidence="3" id="KW-0862">Zinc</keyword>
<dbReference type="CDD" id="cd00303">
    <property type="entry name" value="retropepsin_like"/>
    <property type="match status" value="1"/>
</dbReference>
<dbReference type="SUPFAM" id="SSF57756">
    <property type="entry name" value="Retrovirus zinc finger-like domains"/>
    <property type="match status" value="1"/>
</dbReference>
<organism evidence="6 7">
    <name type="scientific">Tanacetum coccineum</name>
    <dbReference type="NCBI Taxonomy" id="301880"/>
    <lineage>
        <taxon>Eukaryota</taxon>
        <taxon>Viridiplantae</taxon>
        <taxon>Streptophyta</taxon>
        <taxon>Embryophyta</taxon>
        <taxon>Tracheophyta</taxon>
        <taxon>Spermatophyta</taxon>
        <taxon>Magnoliopsida</taxon>
        <taxon>eudicotyledons</taxon>
        <taxon>Gunneridae</taxon>
        <taxon>Pentapetalae</taxon>
        <taxon>asterids</taxon>
        <taxon>campanulids</taxon>
        <taxon>Asterales</taxon>
        <taxon>Asteraceae</taxon>
        <taxon>Asteroideae</taxon>
        <taxon>Anthemideae</taxon>
        <taxon>Anthemidinae</taxon>
        <taxon>Tanacetum</taxon>
    </lineage>
</organism>
<gene>
    <name evidence="6" type="ORF">Tco_0978848</name>
</gene>
<keyword evidence="2" id="KW-0238">DNA-binding</keyword>
<evidence type="ECO:0000256" key="1">
    <source>
        <dbReference type="ARBA" id="ARBA00022670"/>
    </source>
</evidence>
<dbReference type="GO" id="GO:0003964">
    <property type="term" value="F:RNA-directed DNA polymerase activity"/>
    <property type="evidence" value="ECO:0007669"/>
    <property type="project" value="UniProtKB-KW"/>
</dbReference>
<feature type="region of interest" description="Disordered" evidence="4">
    <location>
        <begin position="33"/>
        <end position="55"/>
    </location>
</feature>
<evidence type="ECO:0000313" key="6">
    <source>
        <dbReference type="EMBL" id="GJT52691.1"/>
    </source>
</evidence>
<evidence type="ECO:0000256" key="3">
    <source>
        <dbReference type="PROSITE-ProRule" id="PRU00047"/>
    </source>
</evidence>
<dbReference type="InterPro" id="IPR001878">
    <property type="entry name" value="Znf_CCHC"/>
</dbReference>
<dbReference type="InterPro" id="IPR012337">
    <property type="entry name" value="RNaseH-like_sf"/>
</dbReference>
<keyword evidence="3" id="KW-0479">Metal-binding</keyword>
<keyword evidence="7" id="KW-1185">Reference proteome</keyword>
<name>A0ABQ5EP44_9ASTR</name>
<dbReference type="SUPFAM" id="SSF56672">
    <property type="entry name" value="DNA/RNA polymerases"/>
    <property type="match status" value="1"/>
</dbReference>
<keyword evidence="3" id="KW-0863">Zinc-finger</keyword>
<dbReference type="Gene3D" id="3.10.10.10">
    <property type="entry name" value="HIV Type 1 Reverse Transcriptase, subunit A, domain 1"/>
    <property type="match status" value="1"/>
</dbReference>
<protein>
    <submittedName>
        <fullName evidence="6">Reverse transcriptase domain-containing protein</fullName>
    </submittedName>
</protein>
<accession>A0ABQ5EP44</accession>
<dbReference type="InterPro" id="IPR043502">
    <property type="entry name" value="DNA/RNA_pol_sf"/>
</dbReference>
<sequence length="819" mass="92141">MKKMAPKKAPIGDATIKVMIAQDVTDALAEYEANKGSGNGHDSHDSGSGGRRQVPTTRECTYSDFLKCQPLNFKGTEGVTVGHDAAYGMTWKTLMKMLTDKYCPRGEIRKLEIKMWNLKVEKYVGVLPDMIQGSVMASKPKTMQEAIKIANDLMDQKVRTFSDRQAENKRKLDDNTMNNQTQQQPFKWKNVARAYTVGPNDKKESPAATANNQRAPRAIQRVVTCFECGVQGHYKKDCPKLKNKNRGNQAGNAGAQTRAYAVGNAGINPDSNVVTSTFLLNNRYASILFDTGADRSFMFTAFSFLIGIILTALDHDYDVELADRKIIGVNTIIRGCTLNFLNHPFNIDLMPVELDSFDIVIGSYCSIMPKAEDKSEEKRLEDVPIVRDFPEVFPEDLSGIPPTRQVEFQIDLIPGVAPIVRAPYQLVSSEMKELSDKLQELSDKGFIRPSSSPWGAPDLFVKKKDGSFQMCIDYQEFAPILALPEGVENFIVYCDASHKGLGVVLMQNKKVIAYASRQLKIHEKNYTTHDLDDYDCKIRYHPGKANVVAGALSRKERIKPLRVRALVMTIGLDLPKQILNAQTEASKPKNFEAEDVGDRLTKSAHFLPIKKNDTMERLTRLYLKEVKALGTRVDMSTAYHPQTDGQSERTIQTLEDMLRACVIDFGNVISDIDECLVTGMVGLDCKDAIGAFGVTNTSLYHLKGHSSHNKVGFLNPGMIIADSCFYKKWALLNSMTGYEFYLAPYLQGAVGSLKWEFPIVNRQPGEWECGYYVMKWMHDFMVKYQNENFLNIVPWSNERLLENKELNAIIGAWFTLWRD</sequence>
<dbReference type="Pfam" id="PF17919">
    <property type="entry name" value="RT_RNaseH_2"/>
    <property type="match status" value="1"/>
</dbReference>
<reference evidence="6" key="1">
    <citation type="journal article" date="2022" name="Int. J. Mol. Sci.">
        <title>Draft Genome of Tanacetum Coccineum: Genomic Comparison of Closely Related Tanacetum-Family Plants.</title>
        <authorList>
            <person name="Yamashiro T."/>
            <person name="Shiraishi A."/>
            <person name="Nakayama K."/>
            <person name="Satake H."/>
        </authorList>
    </citation>
    <scope>NUCLEOTIDE SEQUENCE</scope>
</reference>
<evidence type="ECO:0000313" key="7">
    <source>
        <dbReference type="Proteomes" id="UP001151760"/>
    </source>
</evidence>
<feature type="domain" description="CCHC-type" evidence="5">
    <location>
        <begin position="225"/>
        <end position="240"/>
    </location>
</feature>
<dbReference type="PROSITE" id="PS50158">
    <property type="entry name" value="ZF_CCHC"/>
    <property type="match status" value="1"/>
</dbReference>
<dbReference type="PANTHER" id="PTHR15503">
    <property type="entry name" value="LDOC1 RELATED"/>
    <property type="match status" value="1"/>
</dbReference>
<dbReference type="InterPro" id="IPR036397">
    <property type="entry name" value="RNaseH_sf"/>
</dbReference>
<dbReference type="Gene3D" id="3.30.420.10">
    <property type="entry name" value="Ribonuclease H-like superfamily/Ribonuclease H"/>
    <property type="match status" value="1"/>
</dbReference>
<reference evidence="6" key="2">
    <citation type="submission" date="2022-01" db="EMBL/GenBank/DDBJ databases">
        <authorList>
            <person name="Yamashiro T."/>
            <person name="Shiraishi A."/>
            <person name="Satake H."/>
            <person name="Nakayama K."/>
        </authorList>
    </citation>
    <scope>NUCLEOTIDE SEQUENCE</scope>
</reference>
<keyword evidence="6" id="KW-0808">Transferase</keyword>
<evidence type="ECO:0000256" key="4">
    <source>
        <dbReference type="SAM" id="MobiDB-lite"/>
    </source>
</evidence>
<evidence type="ECO:0000256" key="2">
    <source>
        <dbReference type="ARBA" id="ARBA00023125"/>
    </source>
</evidence>
<dbReference type="Pfam" id="PF08284">
    <property type="entry name" value="RVP_2"/>
    <property type="match status" value="1"/>
</dbReference>
<dbReference type="Pfam" id="PF00098">
    <property type="entry name" value="zf-CCHC"/>
    <property type="match status" value="1"/>
</dbReference>
<dbReference type="Proteomes" id="UP001151760">
    <property type="component" value="Unassembled WGS sequence"/>
</dbReference>
<dbReference type="SMART" id="SM00343">
    <property type="entry name" value="ZnF_C2HC"/>
    <property type="match status" value="1"/>
</dbReference>
<keyword evidence="6" id="KW-0695">RNA-directed DNA polymerase</keyword>
<evidence type="ECO:0000259" key="5">
    <source>
        <dbReference type="PROSITE" id="PS50158"/>
    </source>
</evidence>
<proteinExistence type="predicted"/>
<dbReference type="InterPro" id="IPR041577">
    <property type="entry name" value="RT_RNaseH_2"/>
</dbReference>
<dbReference type="Gene3D" id="4.10.60.10">
    <property type="entry name" value="Zinc finger, CCHC-type"/>
    <property type="match status" value="1"/>
</dbReference>
<dbReference type="PANTHER" id="PTHR15503:SF45">
    <property type="entry name" value="RNA-DIRECTED DNA POLYMERASE HOMOLOG"/>
    <property type="match status" value="1"/>
</dbReference>
<keyword evidence="1" id="KW-0378">Hydrolase</keyword>
<dbReference type="SUPFAM" id="SSF53098">
    <property type="entry name" value="Ribonuclease H-like"/>
    <property type="match status" value="1"/>
</dbReference>
<dbReference type="InterPro" id="IPR032567">
    <property type="entry name" value="RTL1-rel"/>
</dbReference>
<keyword evidence="1" id="KW-0645">Protease</keyword>
<dbReference type="InterPro" id="IPR036875">
    <property type="entry name" value="Znf_CCHC_sf"/>
</dbReference>